<dbReference type="Gene3D" id="3.40.50.150">
    <property type="entry name" value="Vaccinia Virus protein VP39"/>
    <property type="match status" value="1"/>
</dbReference>
<organism evidence="3 4">
    <name type="scientific">Gaopeijia maritima</name>
    <dbReference type="NCBI Taxonomy" id="3119007"/>
    <lineage>
        <taxon>Bacteria</taxon>
        <taxon>Pseudomonadati</taxon>
        <taxon>Gemmatimonadota</taxon>
        <taxon>Longimicrobiia</taxon>
        <taxon>Gaopeijiales</taxon>
        <taxon>Gaopeijiaceae</taxon>
        <taxon>Gaopeijia</taxon>
    </lineage>
</organism>
<dbReference type="InterPro" id="IPR004398">
    <property type="entry name" value="RNA_MeTrfase_RsmD"/>
</dbReference>
<gene>
    <name evidence="3" type="primary">rsmD</name>
    <name evidence="3" type="ORF">WI372_14150</name>
</gene>
<name>A0ABU9EF65_9BACT</name>
<sequence>MRIIAGEWRGRRITPPPGRAVRPTTDRVRESWMSAMGGRFDGLRVWDLCAGSGALGLECLSRGAEGCIFVEKAASVVRVIEANVAALGAGPRARIVRSDVIRWLDADPPPEPVDLVVADPPYASGLAATLLERFAATPFARQLWVEHRSGDIVPDLPGLRQRKYGDTTLSTLDARAPTA</sequence>
<evidence type="ECO:0000256" key="2">
    <source>
        <dbReference type="ARBA" id="ARBA00022679"/>
    </source>
</evidence>
<proteinExistence type="predicted"/>
<keyword evidence="4" id="KW-1185">Reference proteome</keyword>
<protein>
    <submittedName>
        <fullName evidence="3">16S rRNA (Guanine(966)-N(2))-methyltransferase RsmD</fullName>
        <ecNumber evidence="3">2.1.1.171</ecNumber>
    </submittedName>
</protein>
<evidence type="ECO:0000313" key="4">
    <source>
        <dbReference type="Proteomes" id="UP001484239"/>
    </source>
</evidence>
<dbReference type="Proteomes" id="UP001484239">
    <property type="component" value="Unassembled WGS sequence"/>
</dbReference>
<comment type="caution">
    <text evidence="3">The sequence shown here is derived from an EMBL/GenBank/DDBJ whole genome shotgun (WGS) entry which is preliminary data.</text>
</comment>
<dbReference type="NCBIfam" id="TIGR00095">
    <property type="entry name" value="16S rRNA (guanine(966)-N(2))-methyltransferase RsmD"/>
    <property type="match status" value="1"/>
</dbReference>
<dbReference type="PANTHER" id="PTHR43542:SF1">
    <property type="entry name" value="METHYLTRANSFERASE"/>
    <property type="match status" value="1"/>
</dbReference>
<dbReference type="CDD" id="cd02440">
    <property type="entry name" value="AdoMet_MTases"/>
    <property type="match status" value="1"/>
</dbReference>
<keyword evidence="1 3" id="KW-0489">Methyltransferase</keyword>
<dbReference type="GO" id="GO:0052913">
    <property type="term" value="F:16S rRNA (guanine(966)-N(2))-methyltransferase activity"/>
    <property type="evidence" value="ECO:0007669"/>
    <property type="project" value="UniProtKB-EC"/>
</dbReference>
<keyword evidence="2 3" id="KW-0808">Transferase</keyword>
<dbReference type="EMBL" id="JBBHLI010000009">
    <property type="protein sequence ID" value="MEK9502130.1"/>
    <property type="molecule type" value="Genomic_DNA"/>
</dbReference>
<reference evidence="3 4" key="1">
    <citation type="submission" date="2024-02" db="EMBL/GenBank/DDBJ databases">
        <title>A novel Gemmatimonadota bacterium.</title>
        <authorList>
            <person name="Du Z.-J."/>
            <person name="Ye Y.-Q."/>
        </authorList>
    </citation>
    <scope>NUCLEOTIDE SEQUENCE [LARGE SCALE GENOMIC DNA]</scope>
    <source>
        <strain evidence="3 4">DH-20</strain>
    </source>
</reference>
<dbReference type="PIRSF" id="PIRSF004553">
    <property type="entry name" value="CHP00095"/>
    <property type="match status" value="1"/>
</dbReference>
<dbReference type="Pfam" id="PF03602">
    <property type="entry name" value="Cons_hypoth95"/>
    <property type="match status" value="1"/>
</dbReference>
<dbReference type="InterPro" id="IPR029063">
    <property type="entry name" value="SAM-dependent_MTases_sf"/>
</dbReference>
<evidence type="ECO:0000256" key="1">
    <source>
        <dbReference type="ARBA" id="ARBA00022603"/>
    </source>
</evidence>
<accession>A0ABU9EF65</accession>
<dbReference type="EC" id="2.1.1.171" evidence="3"/>
<dbReference type="InterPro" id="IPR002052">
    <property type="entry name" value="DNA_methylase_N6_adenine_CS"/>
</dbReference>
<dbReference type="PROSITE" id="PS00092">
    <property type="entry name" value="N6_MTASE"/>
    <property type="match status" value="1"/>
</dbReference>
<dbReference type="PANTHER" id="PTHR43542">
    <property type="entry name" value="METHYLTRANSFERASE"/>
    <property type="match status" value="1"/>
</dbReference>
<evidence type="ECO:0000313" key="3">
    <source>
        <dbReference type="EMBL" id="MEK9502130.1"/>
    </source>
</evidence>
<dbReference type="RefSeq" id="WP_405276667.1">
    <property type="nucleotide sequence ID" value="NZ_CP144380.1"/>
</dbReference>
<dbReference type="SUPFAM" id="SSF53335">
    <property type="entry name" value="S-adenosyl-L-methionine-dependent methyltransferases"/>
    <property type="match status" value="1"/>
</dbReference>